<keyword evidence="10" id="KW-0539">Nucleus</keyword>
<feature type="region of interest" description="Disordered" evidence="15">
    <location>
        <begin position="219"/>
        <end position="324"/>
    </location>
</feature>
<dbReference type="PANTHER" id="PTHR23233:SF46">
    <property type="entry name" value="SAL-LIKE PROTEIN 3"/>
    <property type="match status" value="1"/>
</dbReference>
<reference evidence="17" key="2">
    <citation type="submission" date="2025-09" db="UniProtKB">
        <authorList>
            <consortium name="Ensembl"/>
        </authorList>
    </citation>
    <scope>IDENTIFICATION</scope>
</reference>
<feature type="compositionally biased region" description="Low complexity" evidence="15">
    <location>
        <begin position="577"/>
        <end position="598"/>
    </location>
</feature>
<evidence type="ECO:0000256" key="4">
    <source>
        <dbReference type="ARBA" id="ARBA00022737"/>
    </source>
</evidence>
<dbReference type="SUPFAM" id="SSF57667">
    <property type="entry name" value="beta-beta-alpha zinc fingers"/>
    <property type="match status" value="4"/>
</dbReference>
<evidence type="ECO:0000313" key="18">
    <source>
        <dbReference type="Proteomes" id="UP000233080"/>
    </source>
</evidence>
<dbReference type="PROSITE" id="PS00028">
    <property type="entry name" value="ZINC_FINGER_C2H2_1"/>
    <property type="match status" value="7"/>
</dbReference>
<dbReference type="PANTHER" id="PTHR23233">
    <property type="entry name" value="SAL-LIKE PROTEIN"/>
    <property type="match status" value="1"/>
</dbReference>
<keyword evidence="8" id="KW-0238">DNA-binding</keyword>
<evidence type="ECO:0000256" key="7">
    <source>
        <dbReference type="ARBA" id="ARBA00023015"/>
    </source>
</evidence>
<dbReference type="AlphaFoldDB" id="A0A2K5IB68"/>
<feature type="region of interest" description="Disordered" evidence="15">
    <location>
        <begin position="835"/>
        <end position="856"/>
    </location>
</feature>
<comment type="similarity">
    <text evidence="12">Belongs to the sal C2H2-type zinc-finger protein family.</text>
</comment>
<comment type="subcellular location">
    <subcellularLocation>
        <location evidence="1">Nucleus</location>
    </subcellularLocation>
</comment>
<feature type="domain" description="C2H2-type" evidence="16">
    <location>
        <begin position="367"/>
        <end position="394"/>
    </location>
</feature>
<feature type="domain" description="C2H2-type" evidence="16">
    <location>
        <begin position="718"/>
        <end position="745"/>
    </location>
</feature>
<dbReference type="CDD" id="cd20908">
    <property type="entry name" value="SUF4-like"/>
    <property type="match status" value="1"/>
</dbReference>
<keyword evidence="5 14" id="KW-0863">Zinc-finger</keyword>
<evidence type="ECO:0000256" key="9">
    <source>
        <dbReference type="ARBA" id="ARBA00023163"/>
    </source>
</evidence>
<keyword evidence="6" id="KW-0862">Zinc</keyword>
<evidence type="ECO:0000256" key="3">
    <source>
        <dbReference type="ARBA" id="ARBA00022723"/>
    </source>
</evidence>
<dbReference type="GO" id="GO:0005634">
    <property type="term" value="C:nucleus"/>
    <property type="evidence" value="ECO:0007669"/>
    <property type="project" value="UniProtKB-SubCell"/>
</dbReference>
<evidence type="ECO:0000256" key="1">
    <source>
        <dbReference type="ARBA" id="ARBA00004123"/>
    </source>
</evidence>
<evidence type="ECO:0000256" key="8">
    <source>
        <dbReference type="ARBA" id="ARBA00023125"/>
    </source>
</evidence>
<dbReference type="PROSITE" id="PS50157">
    <property type="entry name" value="ZINC_FINGER_C2H2_2"/>
    <property type="match status" value="7"/>
</dbReference>
<feature type="domain" description="C2H2-type" evidence="16">
    <location>
        <begin position="395"/>
        <end position="422"/>
    </location>
</feature>
<dbReference type="FunFam" id="3.30.160.60:FF:000025">
    <property type="entry name" value="Spalt-like transcription factor 1"/>
    <property type="match status" value="1"/>
</dbReference>
<keyword evidence="2" id="KW-0597">Phosphoprotein</keyword>
<dbReference type="SMART" id="SM00355">
    <property type="entry name" value="ZnF_C2H2"/>
    <property type="match status" value="8"/>
</dbReference>
<dbReference type="STRING" id="336983.ENSCANP00000013722"/>
<dbReference type="InterPro" id="IPR051565">
    <property type="entry name" value="Sal_C2H2-zinc-finger"/>
</dbReference>
<evidence type="ECO:0000256" key="13">
    <source>
        <dbReference type="ARBA" id="ARBA00069284"/>
    </source>
</evidence>
<evidence type="ECO:0000259" key="16">
    <source>
        <dbReference type="PROSITE" id="PS50157"/>
    </source>
</evidence>
<dbReference type="FunFam" id="3.30.160.60:FF:002951">
    <property type="entry name" value="Sal-like protein 3"/>
    <property type="match status" value="1"/>
</dbReference>
<dbReference type="Ensembl" id="ENSCANT00000036638.1">
    <property type="protein sequence ID" value="ENSCANP00000013722.1"/>
    <property type="gene ID" value="ENSCANG00000030302.1"/>
</dbReference>
<reference evidence="17" key="1">
    <citation type="submission" date="2025-08" db="UniProtKB">
        <authorList>
            <consortium name="Ensembl"/>
        </authorList>
    </citation>
    <scope>IDENTIFICATION</scope>
</reference>
<dbReference type="FunFam" id="3.30.160.60:FF:000215">
    <property type="entry name" value="Spalt-like transcription factor 3"/>
    <property type="match status" value="1"/>
</dbReference>
<feature type="compositionally biased region" description="Low complexity" evidence="15">
    <location>
        <begin position="237"/>
        <end position="251"/>
    </location>
</feature>
<dbReference type="Pfam" id="PF00096">
    <property type="entry name" value="zf-C2H2"/>
    <property type="match status" value="5"/>
</dbReference>
<dbReference type="GO" id="GO:0035108">
    <property type="term" value="P:limb morphogenesis"/>
    <property type="evidence" value="ECO:0007669"/>
    <property type="project" value="UniProtKB-ARBA"/>
</dbReference>
<sequence length="877" mass="93418">ADDADSGPESRSGGEETSVCEKCCAEFFKWADFLEHQRSCTKLPPVLIVHEDAPAPPLLPQTSASGVIFPNPLVSIAATANALDPLSALMKHRKGKPPNVSVFEPKASAEDPFFKHKCRFCAKVFGSDSALQIHLRSHTGERPFKCNICGNRFSTKGNLKVHFQRHKEKYPHIQMNPYPVPEYLDNVPTCSGIPYGMSLPPEKPVTTWLDSKPVLPTVPTSVGLQLPPTVPGAHGYADSPSATPRPSPASSECASLSPGLNHPESGVSATAESPQPLFGGPPLTKAEPLSLPCTNARAGDAPVGAQASAAPTSVDGAPTSLGSPPAVSEQFKAQFPFGGLLDSMQTSETSKLQQLVENIDKKMTDPNQCVICHRVLSCQSALKMHYRTHTGERPFKCKICGRAFTTKGNLKTHFGVHRAKPPLRVQHSCPICQKKFTNAVVLQQHIRMHMGGQIPNTPLPEGFQDAMDSELVYDDKNAEILSSYDDDMDENSMEDDAELKDAANDPVKPLPSYAGSCPPSPPSVISSIAALENQMKMIDSVMSCQQLTSLKSVDNGSGESDRLSNDSSSAVGDLESRSAGSPALSESSSSQALSPAPSNGESFRSKSPGLGAPEEPQEIPLKTERPDSPAPAPGSGGAPGRAGIKEEAPFSLLFLNRERGPSQSTPSLISSAAPTMIKVEVNGHGKAMQHNCQSCGKTFSSASALQIHERTHTGEKPFGCTICGRAFTTKGNLKVHMGTHMWNNAPARRGRRLSVENPMALLGGDALKFSEMFQKDLAARAMNVDPSFWNQYAAAITNGLAMKNNEISVIQNGGIPQLPVSLGGSALPPLGTMASGMDKARTSSSPPIVSLDKASSETAASRPFTRFIEDNKEIGIN</sequence>
<dbReference type="OMA" id="PASSECM"/>
<dbReference type="GO" id="GO:0000978">
    <property type="term" value="F:RNA polymerase II cis-regulatory region sequence-specific DNA binding"/>
    <property type="evidence" value="ECO:0007669"/>
    <property type="project" value="TreeGrafter"/>
</dbReference>
<dbReference type="GO" id="GO:0009966">
    <property type="term" value="P:regulation of signal transduction"/>
    <property type="evidence" value="ECO:0007669"/>
    <property type="project" value="UniProtKB-ARBA"/>
</dbReference>
<feature type="domain" description="C2H2-type" evidence="16">
    <location>
        <begin position="116"/>
        <end position="143"/>
    </location>
</feature>
<feature type="domain" description="C2H2-type" evidence="16">
    <location>
        <begin position="144"/>
        <end position="171"/>
    </location>
</feature>
<dbReference type="InterPro" id="IPR013087">
    <property type="entry name" value="Znf_C2H2_type"/>
</dbReference>
<dbReference type="FunFam" id="3.30.160.60:FF:000689">
    <property type="entry name" value="Spalt like transcription factor 1"/>
    <property type="match status" value="1"/>
</dbReference>
<evidence type="ECO:0000256" key="15">
    <source>
        <dbReference type="SAM" id="MobiDB-lite"/>
    </source>
</evidence>
<keyword evidence="7" id="KW-0805">Transcription regulation</keyword>
<dbReference type="GO" id="GO:0021772">
    <property type="term" value="P:olfactory bulb development"/>
    <property type="evidence" value="ECO:0007669"/>
    <property type="project" value="UniProtKB-ARBA"/>
</dbReference>
<proteinExistence type="inferred from homology"/>
<evidence type="ECO:0000313" key="17">
    <source>
        <dbReference type="Ensembl" id="ENSCANP00000013722.1"/>
    </source>
</evidence>
<keyword evidence="18" id="KW-1185">Reference proteome</keyword>
<keyword evidence="9" id="KW-0804">Transcription</keyword>
<name>A0A2K5IB68_COLAP</name>
<organism evidence="17 18">
    <name type="scientific">Colobus angolensis palliatus</name>
    <name type="common">Peters' Angolan colobus</name>
    <dbReference type="NCBI Taxonomy" id="336983"/>
    <lineage>
        <taxon>Eukaryota</taxon>
        <taxon>Metazoa</taxon>
        <taxon>Chordata</taxon>
        <taxon>Craniata</taxon>
        <taxon>Vertebrata</taxon>
        <taxon>Euteleostomi</taxon>
        <taxon>Mammalia</taxon>
        <taxon>Eutheria</taxon>
        <taxon>Euarchontoglires</taxon>
        <taxon>Primates</taxon>
        <taxon>Haplorrhini</taxon>
        <taxon>Catarrhini</taxon>
        <taxon>Cercopithecidae</taxon>
        <taxon>Colobinae</taxon>
        <taxon>Colobus</taxon>
    </lineage>
</organism>
<evidence type="ECO:0000256" key="6">
    <source>
        <dbReference type="ARBA" id="ARBA00022833"/>
    </source>
</evidence>
<dbReference type="Proteomes" id="UP000233080">
    <property type="component" value="Unassembled WGS sequence"/>
</dbReference>
<feature type="domain" description="C2H2-type" evidence="16">
    <location>
        <begin position="690"/>
        <end position="717"/>
    </location>
</feature>
<evidence type="ECO:0000256" key="5">
    <source>
        <dbReference type="ARBA" id="ARBA00022771"/>
    </source>
</evidence>
<feature type="region of interest" description="Disordered" evidence="15">
    <location>
        <begin position="552"/>
        <end position="643"/>
    </location>
</feature>
<evidence type="ECO:0000256" key="11">
    <source>
        <dbReference type="ARBA" id="ARBA00037260"/>
    </source>
</evidence>
<dbReference type="GO" id="GO:0000981">
    <property type="term" value="F:DNA-binding transcription factor activity, RNA polymerase II-specific"/>
    <property type="evidence" value="ECO:0007669"/>
    <property type="project" value="TreeGrafter"/>
</dbReference>
<feature type="region of interest" description="Disordered" evidence="15">
    <location>
        <begin position="502"/>
        <end position="521"/>
    </location>
</feature>
<dbReference type="InterPro" id="IPR036236">
    <property type="entry name" value="Znf_C2H2_sf"/>
</dbReference>
<dbReference type="Gene3D" id="3.30.160.60">
    <property type="entry name" value="Classic Zinc Finger"/>
    <property type="match status" value="7"/>
</dbReference>
<keyword evidence="4" id="KW-0677">Repeat</keyword>
<dbReference type="FunFam" id="3.30.160.60:FF:000260">
    <property type="entry name" value="Spalt-like transcription factor 1"/>
    <property type="match status" value="1"/>
</dbReference>
<keyword evidence="3" id="KW-0479">Metal-binding</keyword>
<feature type="domain" description="C2H2-type" evidence="16">
    <location>
        <begin position="427"/>
        <end position="454"/>
    </location>
</feature>
<evidence type="ECO:0000256" key="2">
    <source>
        <dbReference type="ARBA" id="ARBA00022553"/>
    </source>
</evidence>
<dbReference type="GO" id="GO:0008270">
    <property type="term" value="F:zinc ion binding"/>
    <property type="evidence" value="ECO:0007669"/>
    <property type="project" value="UniProtKB-KW"/>
</dbReference>
<accession>A0A2K5IB68</accession>
<evidence type="ECO:0000256" key="10">
    <source>
        <dbReference type="ARBA" id="ARBA00023242"/>
    </source>
</evidence>
<evidence type="ECO:0000256" key="14">
    <source>
        <dbReference type="PROSITE-ProRule" id="PRU00042"/>
    </source>
</evidence>
<comment type="function">
    <text evidence="11">Probable transcription factor.</text>
</comment>
<evidence type="ECO:0000256" key="12">
    <source>
        <dbReference type="ARBA" id="ARBA00038474"/>
    </source>
</evidence>
<protein>
    <recommendedName>
        <fullName evidence="13">Sal-like protein 3</fullName>
    </recommendedName>
</protein>
<dbReference type="FunFam" id="3.30.160.60:FF:000961">
    <property type="entry name" value="Spalt like transcription factor 3"/>
    <property type="match status" value="1"/>
</dbReference>